<comment type="subcellular location">
    <subcellularLocation>
        <location evidence="1">Cell membrane</location>
        <topology evidence="1">Multi-pass membrane protein</topology>
    </subcellularLocation>
</comment>
<keyword evidence="6 10" id="KW-0472">Membrane</keyword>
<evidence type="ECO:0000256" key="10">
    <source>
        <dbReference type="SAM" id="Phobius"/>
    </source>
</evidence>
<dbReference type="Pfam" id="PF00001">
    <property type="entry name" value="7tm_1"/>
    <property type="match status" value="1"/>
</dbReference>
<evidence type="ECO:0000256" key="8">
    <source>
        <dbReference type="ARBA" id="ARBA00023224"/>
    </source>
</evidence>
<gene>
    <name evidence="13" type="primary">gpr119</name>
</gene>
<dbReference type="InterPro" id="IPR000276">
    <property type="entry name" value="GPCR_Rhodpsn"/>
</dbReference>
<keyword evidence="8 9" id="KW-0807">Transducer</keyword>
<sequence length="461" mass="51448">MLVDIIYLFLGDPPVSDIQDLDLVKDSMAACNKTGWMGESGANLTAMMPGVRPILTPVVYTFMTPEMMGWVLSVASLLIISTNLLVVAALFQLMRRKGSQSWCFVLNLALADILVGLAITGIVTDVFQNYNTVNNGTIPITQPLLLMHSTQKTKCLLRMAFIISPSTASILSMFLISLDRYVAIKLPLRYSQLTGRWTVTGALVALWMVSLTVGFLPGGTTNLNYLISEGTHVPNNRVTFKFREISMAWQLQQGDFESSSLCTFFSVIRPKGIIVVFCAVFFPVLSVFTYFYLDILKIACGHQRQIRQARQAGSRLPQRSRYWGHVKALRTVALLVGCFTLCWCPFFVVCAVQVLCEDCELYKVLENDLWLLGLSNSLINPLVYACWQREVRLQIGALFCCVKDRVRNTAVLEASERCQTELRIPTHTVIYVDDAMSLDPTFPTVTSEEGHTVPFSASTPL</sequence>
<feature type="transmembrane region" description="Helical" evidence="10">
    <location>
        <begin position="197"/>
        <end position="216"/>
    </location>
</feature>
<keyword evidence="5 9" id="KW-0297">G-protein coupled receptor</keyword>
<evidence type="ECO:0000256" key="3">
    <source>
        <dbReference type="ARBA" id="ARBA00022692"/>
    </source>
</evidence>
<feature type="transmembrane region" description="Helical" evidence="10">
    <location>
        <begin position="369"/>
        <end position="387"/>
    </location>
</feature>
<reference evidence="13" key="1">
    <citation type="submission" date="2025-08" db="UniProtKB">
        <authorList>
            <consortium name="RefSeq"/>
        </authorList>
    </citation>
    <scope>IDENTIFICATION</scope>
</reference>
<dbReference type="InterPro" id="IPR017452">
    <property type="entry name" value="GPCR_Rhodpsn_7TM"/>
</dbReference>
<name>A0ABM3EMC5_SALSA</name>
<dbReference type="RefSeq" id="XP_045572209.1">
    <property type="nucleotide sequence ID" value="XM_045716253.1"/>
</dbReference>
<dbReference type="PRINTS" id="PR00237">
    <property type="entry name" value="GPCRRHODOPSN"/>
</dbReference>
<dbReference type="PANTHER" id="PTHR22750">
    <property type="entry name" value="G-PROTEIN COUPLED RECEPTOR"/>
    <property type="match status" value="1"/>
</dbReference>
<dbReference type="Gene3D" id="1.20.1070.10">
    <property type="entry name" value="Rhodopsin 7-helix transmembrane proteins"/>
    <property type="match status" value="1"/>
</dbReference>
<feature type="transmembrane region" description="Helical" evidence="10">
    <location>
        <begin position="103"/>
        <end position="123"/>
    </location>
</feature>
<organism evidence="12 13">
    <name type="scientific">Salmo salar</name>
    <name type="common">Atlantic salmon</name>
    <dbReference type="NCBI Taxonomy" id="8030"/>
    <lineage>
        <taxon>Eukaryota</taxon>
        <taxon>Metazoa</taxon>
        <taxon>Chordata</taxon>
        <taxon>Craniata</taxon>
        <taxon>Vertebrata</taxon>
        <taxon>Euteleostomi</taxon>
        <taxon>Actinopterygii</taxon>
        <taxon>Neopterygii</taxon>
        <taxon>Teleostei</taxon>
        <taxon>Protacanthopterygii</taxon>
        <taxon>Salmoniformes</taxon>
        <taxon>Salmonidae</taxon>
        <taxon>Salmoninae</taxon>
        <taxon>Salmo</taxon>
    </lineage>
</organism>
<dbReference type="PROSITE" id="PS50262">
    <property type="entry name" value="G_PROTEIN_RECEP_F1_2"/>
    <property type="match status" value="1"/>
</dbReference>
<evidence type="ECO:0000313" key="12">
    <source>
        <dbReference type="Proteomes" id="UP001652741"/>
    </source>
</evidence>
<feature type="domain" description="G-protein coupled receptors family 1 profile" evidence="11">
    <location>
        <begin position="82"/>
        <end position="384"/>
    </location>
</feature>
<proteinExistence type="inferred from homology"/>
<evidence type="ECO:0000256" key="6">
    <source>
        <dbReference type="ARBA" id="ARBA00023136"/>
    </source>
</evidence>
<evidence type="ECO:0000256" key="9">
    <source>
        <dbReference type="RuleBase" id="RU000688"/>
    </source>
</evidence>
<evidence type="ECO:0000259" key="11">
    <source>
        <dbReference type="PROSITE" id="PS50262"/>
    </source>
</evidence>
<feature type="transmembrane region" description="Helical" evidence="10">
    <location>
        <begin position="328"/>
        <end position="349"/>
    </location>
</feature>
<evidence type="ECO:0000256" key="7">
    <source>
        <dbReference type="ARBA" id="ARBA00023170"/>
    </source>
</evidence>
<evidence type="ECO:0000256" key="5">
    <source>
        <dbReference type="ARBA" id="ARBA00023040"/>
    </source>
</evidence>
<keyword evidence="7 9" id="KW-0675">Receptor</keyword>
<feature type="transmembrane region" description="Helical" evidence="10">
    <location>
        <begin position="156"/>
        <end position="176"/>
    </location>
</feature>
<evidence type="ECO:0000313" key="13">
    <source>
        <dbReference type="RefSeq" id="XP_045572209.1"/>
    </source>
</evidence>
<dbReference type="PROSITE" id="PS00237">
    <property type="entry name" value="G_PROTEIN_RECEP_F1_1"/>
    <property type="match status" value="1"/>
</dbReference>
<evidence type="ECO:0000256" key="4">
    <source>
        <dbReference type="ARBA" id="ARBA00022989"/>
    </source>
</evidence>
<dbReference type="SUPFAM" id="SSF81321">
    <property type="entry name" value="Family A G protein-coupled receptor-like"/>
    <property type="match status" value="1"/>
</dbReference>
<evidence type="ECO:0000256" key="1">
    <source>
        <dbReference type="ARBA" id="ARBA00004651"/>
    </source>
</evidence>
<protein>
    <submittedName>
        <fullName evidence="13">Glucose-dependent insulinotropic receptor</fullName>
    </submittedName>
</protein>
<keyword evidence="2" id="KW-1003">Cell membrane</keyword>
<dbReference type="Proteomes" id="UP001652741">
    <property type="component" value="Chromosome ssa04"/>
</dbReference>
<comment type="similarity">
    <text evidence="9">Belongs to the G-protein coupled receptor 1 family.</text>
</comment>
<accession>A0ABM3EMC5</accession>
<feature type="transmembrane region" description="Helical" evidence="10">
    <location>
        <begin position="273"/>
        <end position="293"/>
    </location>
</feature>
<keyword evidence="4 10" id="KW-1133">Transmembrane helix</keyword>
<keyword evidence="12" id="KW-1185">Reference proteome</keyword>
<evidence type="ECO:0000256" key="2">
    <source>
        <dbReference type="ARBA" id="ARBA00022475"/>
    </source>
</evidence>
<keyword evidence="3 9" id="KW-0812">Transmembrane</keyword>
<feature type="transmembrane region" description="Helical" evidence="10">
    <location>
        <begin position="67"/>
        <end position="91"/>
    </location>
</feature>